<evidence type="ECO:0000313" key="2">
    <source>
        <dbReference type="Proteomes" id="UP001622612"/>
    </source>
</evidence>
<sequence>MKTANGKNKLERLMNKAYKYLNVTLKKASNKYLYIEKVDEKENEMVLLAPLHSAKLVSTKYGSKYAINVDNIEETIWVASFVAIELNNYHNDLIIFKINKNYVSESLWKNIEEALKGFDDIWLVSEFIKKKTIYVLQSANKHIDKNLNLIYSY</sequence>
<evidence type="ECO:0000313" key="1">
    <source>
        <dbReference type="EMBL" id="WYM97516.1"/>
    </source>
</evidence>
<proteinExistence type="predicted"/>
<dbReference type="RefSeq" id="WP_405312011.1">
    <property type="nucleotide sequence ID" value="NZ_CP088155.1"/>
</dbReference>
<reference evidence="1" key="1">
    <citation type="submission" date="2021-11" db="EMBL/GenBank/DDBJ databases">
        <title>The first genome sequence of unculturable Mycoplasma faucium obtained by de novo assembly of metagenomic reads.</title>
        <authorList>
            <person name="Sabat A.J."/>
            <person name="Bathoorn E."/>
            <person name="Akkerboom V."/>
            <person name="Friedrich A.W."/>
        </authorList>
    </citation>
    <scope>NUCLEOTIDE SEQUENCE [LARGE SCALE GENOMIC DNA]</scope>
    <source>
        <strain evidence="1">UMCG-MFM1</strain>
    </source>
</reference>
<accession>A0ABZ2TSI3</accession>
<name>A0ABZ2TSI3_9BACT</name>
<dbReference type="Proteomes" id="UP001622612">
    <property type="component" value="Chromosome"/>
</dbReference>
<keyword evidence="2" id="KW-1185">Reference proteome</keyword>
<organism evidence="1 2">
    <name type="scientific">Metamycoplasma faucium</name>
    <dbReference type="NCBI Taxonomy" id="56142"/>
    <lineage>
        <taxon>Bacteria</taxon>
        <taxon>Bacillati</taxon>
        <taxon>Mycoplasmatota</taxon>
        <taxon>Mycoplasmoidales</taxon>
        <taxon>Metamycoplasmataceae</taxon>
        <taxon>Metamycoplasma</taxon>
    </lineage>
</organism>
<gene>
    <name evidence="1" type="ORF">LQ356_01275</name>
</gene>
<dbReference type="EMBL" id="CP088155">
    <property type="protein sequence ID" value="WYM97516.1"/>
    <property type="molecule type" value="Genomic_DNA"/>
</dbReference>
<protein>
    <submittedName>
        <fullName evidence="1">Uncharacterized protein</fullName>
    </submittedName>
</protein>